<reference evidence="2" key="1">
    <citation type="journal article" date="2015" name="Nature">
        <title>Complex archaea that bridge the gap between prokaryotes and eukaryotes.</title>
        <authorList>
            <person name="Spang A."/>
            <person name="Saw J.H."/>
            <person name="Jorgensen S.L."/>
            <person name="Zaremba-Niedzwiedzka K."/>
            <person name="Martijn J."/>
            <person name="Lind A.E."/>
            <person name="van Eijk R."/>
            <person name="Schleper C."/>
            <person name="Guy L."/>
            <person name="Ettema T.J."/>
        </authorList>
    </citation>
    <scope>NUCLEOTIDE SEQUENCE</scope>
</reference>
<organism evidence="2">
    <name type="scientific">marine sediment metagenome</name>
    <dbReference type="NCBI Taxonomy" id="412755"/>
    <lineage>
        <taxon>unclassified sequences</taxon>
        <taxon>metagenomes</taxon>
        <taxon>ecological metagenomes</taxon>
    </lineage>
</organism>
<dbReference type="AlphaFoldDB" id="A0A0F9IV43"/>
<sequence length="63" mass="7384">MKLLKELHSLNEKWAKKLRKERRRIKGRLVKQTGEHAGKPVAELKKRQPGLAARQSRFRAGRL</sequence>
<protein>
    <submittedName>
        <fullName evidence="2">Uncharacterized protein</fullName>
    </submittedName>
</protein>
<feature type="compositionally biased region" description="Basic and acidic residues" evidence="1">
    <location>
        <begin position="33"/>
        <end position="46"/>
    </location>
</feature>
<proteinExistence type="predicted"/>
<evidence type="ECO:0000256" key="1">
    <source>
        <dbReference type="SAM" id="MobiDB-lite"/>
    </source>
</evidence>
<feature type="region of interest" description="Disordered" evidence="1">
    <location>
        <begin position="28"/>
        <end position="63"/>
    </location>
</feature>
<accession>A0A0F9IV43</accession>
<comment type="caution">
    <text evidence="2">The sequence shown here is derived from an EMBL/GenBank/DDBJ whole genome shotgun (WGS) entry which is preliminary data.</text>
</comment>
<dbReference type="EMBL" id="LAZR01011527">
    <property type="protein sequence ID" value="KKM61209.1"/>
    <property type="molecule type" value="Genomic_DNA"/>
</dbReference>
<name>A0A0F9IV43_9ZZZZ</name>
<evidence type="ECO:0000313" key="2">
    <source>
        <dbReference type="EMBL" id="KKM61209.1"/>
    </source>
</evidence>
<gene>
    <name evidence="2" type="ORF">LCGC14_1533980</name>
</gene>